<keyword evidence="2" id="KW-1185">Reference proteome</keyword>
<name>A0A7H0XFZ6_9CAUD</name>
<reference evidence="1 2" key="1">
    <citation type="submission" date="2020-07" db="EMBL/GenBank/DDBJ databases">
        <authorList>
            <person name="Martino G."/>
            <person name="Holtappels D."/>
            <person name="Wagemans J."/>
            <person name="Lavigne R."/>
            <person name="Turina M."/>
            <person name="Ciuffo M."/>
        </authorList>
    </citation>
    <scope>NUCLEOTIDE SEQUENCE [LARGE SCALE GENOMIC DNA]</scope>
</reference>
<protein>
    <submittedName>
        <fullName evidence="1">Uncharacterized protein</fullName>
    </submittedName>
</protein>
<accession>A0A7H0XFZ6</accession>
<evidence type="ECO:0000313" key="2">
    <source>
        <dbReference type="Proteomes" id="UP000516415"/>
    </source>
</evidence>
<gene>
    <name evidence="1" type="ORF">phiK7A1_148</name>
</gene>
<dbReference type="EMBL" id="MT740307">
    <property type="protein sequence ID" value="QNR53936.1"/>
    <property type="molecule type" value="Genomic_DNA"/>
</dbReference>
<sequence length="93" mass="10521">MLVPEFIEWLKTQDQTAEVRCLQHSDGSGYYDQGGWTNEVDFDPLSGKVSTYTHYDGERIQTLYPNCFEYTQAFTGSTGTKYPATLTIGCMNT</sequence>
<evidence type="ECO:0000313" key="1">
    <source>
        <dbReference type="EMBL" id="QNR53936.1"/>
    </source>
</evidence>
<dbReference type="Proteomes" id="UP000516415">
    <property type="component" value="Segment"/>
</dbReference>
<proteinExistence type="predicted"/>
<organism evidence="1 2">
    <name type="scientific">Pseudomonas phage phiK7A1</name>
    <dbReference type="NCBI Taxonomy" id="2759194"/>
    <lineage>
        <taxon>Viruses</taxon>
        <taxon>Duplodnaviria</taxon>
        <taxon>Heunggongvirae</taxon>
        <taxon>Uroviricota</taxon>
        <taxon>Caudoviricetes</taxon>
        <taxon>Vandenendeviridae</taxon>
        <taxon>Gorskivirinae</taxon>
        <taxon>Torinovirus</taxon>
        <taxon>Torinovirus K7A1</taxon>
    </lineage>
</organism>